<dbReference type="InterPro" id="IPR058922">
    <property type="entry name" value="WHD_DRP"/>
</dbReference>
<protein>
    <submittedName>
        <fullName evidence="11">Uncharacterized protein</fullName>
    </submittedName>
</protein>
<keyword evidence="3" id="KW-0677">Repeat</keyword>
<keyword evidence="4" id="KW-0547">Nucleotide-binding</keyword>
<dbReference type="InterPro" id="IPR027417">
    <property type="entry name" value="P-loop_NTPase"/>
</dbReference>
<dbReference type="SUPFAM" id="SSF52540">
    <property type="entry name" value="P-loop containing nucleoside triphosphate hydrolases"/>
    <property type="match status" value="1"/>
</dbReference>
<sequence>MSKSCQAHSISSSSLSHSVSKRISSRVQTTFKKKRIEGEIRERGRMEGAAQLVSMLGQLVGEEYRILRSVGGQVAELRDELATMNAVLRMQSDADAGSVDHFVREWMKQVRELAYDAEDCIHLYIFRVRCRPNDRFFVWSRRLLTTLFSRRRLADELRDLRARAVVISERHARYGLSREALSRSSSLAPAPRATKHALRAANDPDQFVGISEQAKLLAAKVEKMDDNKERKVFSVVGFGGLGKTTLAMEVCRQLEAMFDRQAQVSVSQTFGRKDLQGLLKRVLHQIVKVKPDKEKGIKEEYSLAPCDIDKMDLDGLTSTIEEKLMDKRYLIMIDDVWSIPAWEVIQSKFPRNNNGSRIIVTTQIETVAKTCSPGSDCIHQIEPLDEKDSEKLFLSRAFGFKDASCPKELKAEMGKILKKCAGLPMAIVSIASLLASYQSPDSKDIWERIFRSIGSEMENNPTLEGMRQIVTLSYNHLPHHLKLCMMYLSIFPEDYVVFKDRLLHRWIAEGLVEEKRGLTLLEVAEGYYKDLMSRNMIDPAPFVSNFRDGGVETCRVHDMILEVMVSKSLEANFVSLVGGQYGGMSYDKIRRLSIHGVEHGAKDLSTPHKKMAARRHGRRDVMEGMNLKHVRSFSMFELEGHKLLDRLDEFTLLRVLDLEGCSGLRNKHLRDICQMYLLKFLSIRGTDIRKIPSSVGDLEHLQMLDARDTYLRYLPKTVTNLEKLERLLFSTKDTWLSMWQPPSGISRMKALREVNSIVIRDNIQVAKEIGDLEGLQGIVVHVNGDSEIREELRKHLAASLCRTNALRWLNVGDTRVYGDNNLDYLMDLRSPPQLLRYLRFDGGVSRLPDWVGSLSYLVEFCMSYGRLKGDQPFAVLCKAPNLRIIRLHEHFYSGDKLVARTAHNFPALKEMRVSCHNEFPSVFSFQEGSMTKLETLELNFYDNQKSIEGVEHLKKLKEVQLIGWKNNSAINRALELLKEDSDRRSKDNNQYVVGVKYYD</sequence>
<keyword evidence="5" id="KW-0611">Plant defense</keyword>
<evidence type="ECO:0000256" key="4">
    <source>
        <dbReference type="ARBA" id="ARBA00022741"/>
    </source>
</evidence>
<evidence type="ECO:0000259" key="7">
    <source>
        <dbReference type="Pfam" id="PF00931"/>
    </source>
</evidence>
<evidence type="ECO:0000259" key="8">
    <source>
        <dbReference type="Pfam" id="PF18052"/>
    </source>
</evidence>
<dbReference type="Gene3D" id="3.40.50.300">
    <property type="entry name" value="P-loop containing nucleotide triphosphate hydrolases"/>
    <property type="match status" value="1"/>
</dbReference>
<dbReference type="PRINTS" id="PR00364">
    <property type="entry name" value="DISEASERSIST"/>
</dbReference>
<dbReference type="GO" id="GO:0002758">
    <property type="term" value="P:innate immune response-activating signaling pathway"/>
    <property type="evidence" value="ECO:0007669"/>
    <property type="project" value="UniProtKB-ARBA"/>
</dbReference>
<dbReference type="Gene3D" id="3.80.10.10">
    <property type="entry name" value="Ribonuclease Inhibitor"/>
    <property type="match status" value="1"/>
</dbReference>
<reference evidence="11" key="1">
    <citation type="submission" date="2023-07" db="EMBL/GenBank/DDBJ databases">
        <title>A chromosome-level genome assembly of Lolium multiflorum.</title>
        <authorList>
            <person name="Chen Y."/>
            <person name="Copetti D."/>
            <person name="Kolliker R."/>
            <person name="Studer B."/>
        </authorList>
    </citation>
    <scope>NUCLEOTIDE SEQUENCE</scope>
    <source>
        <strain evidence="11">02402/16</strain>
        <tissue evidence="11">Leaf</tissue>
    </source>
</reference>
<keyword evidence="6" id="KW-0175">Coiled coil</keyword>
<evidence type="ECO:0000256" key="2">
    <source>
        <dbReference type="ARBA" id="ARBA00022614"/>
    </source>
</evidence>
<dbReference type="InterPro" id="IPR036388">
    <property type="entry name" value="WH-like_DNA-bd_sf"/>
</dbReference>
<name>A0AAD8RIJ4_LOLMU</name>
<dbReference type="InterPro" id="IPR002182">
    <property type="entry name" value="NB-ARC"/>
</dbReference>
<dbReference type="Pfam" id="PF18052">
    <property type="entry name" value="Rx_N"/>
    <property type="match status" value="1"/>
</dbReference>
<feature type="domain" description="Disease resistance R13L4/SHOC-2-like LRR" evidence="10">
    <location>
        <begin position="629"/>
        <end position="967"/>
    </location>
</feature>
<dbReference type="Gene3D" id="1.10.8.430">
    <property type="entry name" value="Helical domain of apoptotic protease-activating factors"/>
    <property type="match status" value="1"/>
</dbReference>
<dbReference type="Gene3D" id="1.10.10.10">
    <property type="entry name" value="Winged helix-like DNA-binding domain superfamily/Winged helix DNA-binding domain"/>
    <property type="match status" value="1"/>
</dbReference>
<dbReference type="InterPro" id="IPR038005">
    <property type="entry name" value="RX-like_CC"/>
</dbReference>
<comment type="caution">
    <text evidence="11">The sequence shown here is derived from an EMBL/GenBank/DDBJ whole genome shotgun (WGS) entry which is preliminary data.</text>
</comment>
<dbReference type="AlphaFoldDB" id="A0AAD8RIJ4"/>
<feature type="domain" description="Disease resistance protein winged helix" evidence="9">
    <location>
        <begin position="490"/>
        <end position="562"/>
    </location>
</feature>
<evidence type="ECO:0000256" key="6">
    <source>
        <dbReference type="ARBA" id="ARBA00023054"/>
    </source>
</evidence>
<gene>
    <name evidence="11" type="ORF">QYE76_026409</name>
</gene>
<organism evidence="11 12">
    <name type="scientific">Lolium multiflorum</name>
    <name type="common">Italian ryegrass</name>
    <name type="synonym">Lolium perenne subsp. multiflorum</name>
    <dbReference type="NCBI Taxonomy" id="4521"/>
    <lineage>
        <taxon>Eukaryota</taxon>
        <taxon>Viridiplantae</taxon>
        <taxon>Streptophyta</taxon>
        <taxon>Embryophyta</taxon>
        <taxon>Tracheophyta</taxon>
        <taxon>Spermatophyta</taxon>
        <taxon>Magnoliopsida</taxon>
        <taxon>Liliopsida</taxon>
        <taxon>Poales</taxon>
        <taxon>Poaceae</taxon>
        <taxon>BOP clade</taxon>
        <taxon>Pooideae</taxon>
        <taxon>Poodae</taxon>
        <taxon>Poeae</taxon>
        <taxon>Poeae Chloroplast Group 2 (Poeae type)</taxon>
        <taxon>Loliodinae</taxon>
        <taxon>Loliinae</taxon>
        <taxon>Lolium</taxon>
    </lineage>
</organism>
<feature type="domain" description="NB-ARC" evidence="7">
    <location>
        <begin position="221"/>
        <end position="398"/>
    </location>
</feature>
<evidence type="ECO:0000256" key="3">
    <source>
        <dbReference type="ARBA" id="ARBA00022737"/>
    </source>
</evidence>
<comment type="similarity">
    <text evidence="1">Belongs to the disease resistance NB-LRR family.</text>
</comment>
<evidence type="ECO:0000259" key="10">
    <source>
        <dbReference type="Pfam" id="PF23598"/>
    </source>
</evidence>
<dbReference type="CDD" id="cd14798">
    <property type="entry name" value="RX-CC_like"/>
    <property type="match status" value="1"/>
</dbReference>
<dbReference type="Proteomes" id="UP001231189">
    <property type="component" value="Unassembled WGS sequence"/>
</dbReference>
<accession>A0AAD8RIJ4</accession>
<dbReference type="Pfam" id="PF00931">
    <property type="entry name" value="NB-ARC"/>
    <property type="match status" value="1"/>
</dbReference>
<evidence type="ECO:0000313" key="11">
    <source>
        <dbReference type="EMBL" id="KAK1620892.1"/>
    </source>
</evidence>
<dbReference type="GO" id="GO:0042742">
    <property type="term" value="P:defense response to bacterium"/>
    <property type="evidence" value="ECO:0007669"/>
    <property type="project" value="UniProtKB-ARBA"/>
</dbReference>
<evidence type="ECO:0000256" key="5">
    <source>
        <dbReference type="ARBA" id="ARBA00022821"/>
    </source>
</evidence>
<keyword evidence="2" id="KW-0433">Leucine-rich repeat</keyword>
<feature type="domain" description="Disease resistance N-terminal" evidence="8">
    <location>
        <begin position="52"/>
        <end position="137"/>
    </location>
</feature>
<keyword evidence="12" id="KW-1185">Reference proteome</keyword>
<dbReference type="Gene3D" id="1.20.5.4130">
    <property type="match status" value="1"/>
</dbReference>
<dbReference type="Pfam" id="PF23559">
    <property type="entry name" value="WHD_DRP"/>
    <property type="match status" value="1"/>
</dbReference>
<proteinExistence type="inferred from homology"/>
<evidence type="ECO:0000256" key="1">
    <source>
        <dbReference type="ARBA" id="ARBA00008894"/>
    </source>
</evidence>
<dbReference type="FunFam" id="1.10.10.10:FF:000322">
    <property type="entry name" value="Probable disease resistance protein At1g63360"/>
    <property type="match status" value="1"/>
</dbReference>
<evidence type="ECO:0000259" key="9">
    <source>
        <dbReference type="Pfam" id="PF23559"/>
    </source>
</evidence>
<dbReference type="InterPro" id="IPR032675">
    <property type="entry name" value="LRR_dom_sf"/>
</dbReference>
<dbReference type="Pfam" id="PF23598">
    <property type="entry name" value="LRR_14"/>
    <property type="match status" value="1"/>
</dbReference>
<dbReference type="PANTHER" id="PTHR23155:SF1005">
    <property type="entry name" value="OS07G0197300 PROTEIN"/>
    <property type="match status" value="1"/>
</dbReference>
<dbReference type="GO" id="GO:0009626">
    <property type="term" value="P:plant-type hypersensitive response"/>
    <property type="evidence" value="ECO:0007669"/>
    <property type="project" value="UniProtKB-ARBA"/>
</dbReference>
<dbReference type="InterPro" id="IPR044974">
    <property type="entry name" value="Disease_R_plants"/>
</dbReference>
<dbReference type="SUPFAM" id="SSF52058">
    <property type="entry name" value="L domain-like"/>
    <property type="match status" value="1"/>
</dbReference>
<dbReference type="EMBL" id="JAUUTY010000006">
    <property type="protein sequence ID" value="KAK1620892.1"/>
    <property type="molecule type" value="Genomic_DNA"/>
</dbReference>
<dbReference type="InterPro" id="IPR055414">
    <property type="entry name" value="LRR_R13L4/SHOC2-like"/>
</dbReference>
<evidence type="ECO:0000313" key="12">
    <source>
        <dbReference type="Proteomes" id="UP001231189"/>
    </source>
</evidence>
<dbReference type="InterPro" id="IPR041118">
    <property type="entry name" value="Rx_N"/>
</dbReference>
<dbReference type="PANTHER" id="PTHR23155">
    <property type="entry name" value="DISEASE RESISTANCE PROTEIN RP"/>
    <property type="match status" value="1"/>
</dbReference>
<dbReference type="InterPro" id="IPR042197">
    <property type="entry name" value="Apaf_helical"/>
</dbReference>
<dbReference type="GO" id="GO:0043531">
    <property type="term" value="F:ADP binding"/>
    <property type="evidence" value="ECO:0007669"/>
    <property type="project" value="InterPro"/>
</dbReference>